<name>A0A9P4KFD5_9PLEO</name>
<feature type="domain" description="Carbohydrate kinase PfkB" evidence="1">
    <location>
        <begin position="4"/>
        <end position="323"/>
    </location>
</feature>
<sequence length="334" mass="36975">MRRHIIAVGAIYIDTILTVPYYPGEDHKLRATSLSRRRGGNCANTFEVLEQLIKYRESSSDSRQNGDGISLHLLSVLPAKDSDAVSFIRDSFRSVALDPCSIYRKDAHEAASSYIIKSQETGSRTIVSYNELPELSVEEFVAKAKVMSVLEDAREGWYHFEGRNPFVVLDCIKYLRSSQEHHGFKISVEVEKPTREGLMRIAAEADLVFYSKTWAEAKGFGSAKECLEQQLSHTRKDVLLCCTWGSDGATAVQRSSTGSKSWATVKAWKPVEFTGSVIDAIGAGDTFIAGMLFALSHHSGDWSLEQKVNFANEIAGRKVFQEGFAGLGVAIPSY</sequence>
<dbReference type="EMBL" id="ML986607">
    <property type="protein sequence ID" value="KAF2265435.1"/>
    <property type="molecule type" value="Genomic_DNA"/>
</dbReference>
<dbReference type="Proteomes" id="UP000800093">
    <property type="component" value="Unassembled WGS sequence"/>
</dbReference>
<dbReference type="PANTHER" id="PTHR42774:SF3">
    <property type="entry name" value="KETOHEXOKINASE"/>
    <property type="match status" value="1"/>
</dbReference>
<evidence type="ECO:0000259" key="1">
    <source>
        <dbReference type="Pfam" id="PF00294"/>
    </source>
</evidence>
<dbReference type="OrthoDB" id="204058at2759"/>
<keyword evidence="3" id="KW-1185">Reference proteome</keyword>
<comment type="caution">
    <text evidence="2">The sequence shown here is derived from an EMBL/GenBank/DDBJ whole genome shotgun (WGS) entry which is preliminary data.</text>
</comment>
<dbReference type="AlphaFoldDB" id="A0A9P4KFD5"/>
<reference evidence="3" key="1">
    <citation type="journal article" date="2020" name="Stud. Mycol.">
        <title>101 Dothideomycetes genomes: A test case for predicting lifestyles and emergence of pathogens.</title>
        <authorList>
            <person name="Haridas S."/>
            <person name="Albert R."/>
            <person name="Binder M."/>
            <person name="Bloem J."/>
            <person name="LaButti K."/>
            <person name="Salamov A."/>
            <person name="Andreopoulos B."/>
            <person name="Baker S."/>
            <person name="Barry K."/>
            <person name="Bills G."/>
            <person name="Bluhm B."/>
            <person name="Cannon C."/>
            <person name="Castanera R."/>
            <person name="Culley D."/>
            <person name="Daum C."/>
            <person name="Ezra D."/>
            <person name="Gonzalez J."/>
            <person name="Henrissat B."/>
            <person name="Kuo A."/>
            <person name="Liang C."/>
            <person name="Lipzen A."/>
            <person name="Lutzoni F."/>
            <person name="Magnuson J."/>
            <person name="Mondo S."/>
            <person name="Nolan M."/>
            <person name="Ohm R."/>
            <person name="Pangilinan J."/>
            <person name="Park H.-J."/>
            <person name="Ramirez L."/>
            <person name="Alfaro M."/>
            <person name="Sun H."/>
            <person name="Tritt A."/>
            <person name="Yoshinaga Y."/>
            <person name="Zwiers L.-H."/>
            <person name="Turgeon B."/>
            <person name="Goodwin S."/>
            <person name="Spatafora J."/>
            <person name="Crous P."/>
            <person name="Grigoriev I."/>
        </authorList>
    </citation>
    <scope>NUCLEOTIDE SEQUENCE [LARGE SCALE GENOMIC DNA]</scope>
    <source>
        <strain evidence="3">CBS 304.66</strain>
    </source>
</reference>
<dbReference type="InterPro" id="IPR029056">
    <property type="entry name" value="Ribokinase-like"/>
</dbReference>
<dbReference type="Pfam" id="PF00294">
    <property type="entry name" value="PfkB"/>
    <property type="match status" value="1"/>
</dbReference>
<evidence type="ECO:0000313" key="3">
    <source>
        <dbReference type="Proteomes" id="UP000800093"/>
    </source>
</evidence>
<organism evidence="2 3">
    <name type="scientific">Lojkania enalia</name>
    <dbReference type="NCBI Taxonomy" id="147567"/>
    <lineage>
        <taxon>Eukaryota</taxon>
        <taxon>Fungi</taxon>
        <taxon>Dikarya</taxon>
        <taxon>Ascomycota</taxon>
        <taxon>Pezizomycotina</taxon>
        <taxon>Dothideomycetes</taxon>
        <taxon>Pleosporomycetidae</taxon>
        <taxon>Pleosporales</taxon>
        <taxon>Pleosporales incertae sedis</taxon>
        <taxon>Lojkania</taxon>
    </lineage>
</organism>
<accession>A0A9P4KFD5</accession>
<dbReference type="PANTHER" id="PTHR42774">
    <property type="entry name" value="PHOSPHOTRANSFERASE SYSTEM TRANSPORT PROTEIN"/>
    <property type="match status" value="1"/>
</dbReference>
<gene>
    <name evidence="2" type="ORF">CC78DRAFT_493645</name>
</gene>
<evidence type="ECO:0000313" key="2">
    <source>
        <dbReference type="EMBL" id="KAF2265435.1"/>
    </source>
</evidence>
<dbReference type="InterPro" id="IPR052562">
    <property type="entry name" value="Ketohexokinase-related"/>
</dbReference>
<dbReference type="InterPro" id="IPR011611">
    <property type="entry name" value="PfkB_dom"/>
</dbReference>
<proteinExistence type="predicted"/>
<dbReference type="SUPFAM" id="SSF53613">
    <property type="entry name" value="Ribokinase-like"/>
    <property type="match status" value="1"/>
</dbReference>
<dbReference type="Gene3D" id="3.40.1190.20">
    <property type="match status" value="1"/>
</dbReference>
<protein>
    <submittedName>
        <fullName evidence="2">Ribokinase-like protein</fullName>
    </submittedName>
</protein>